<feature type="domain" description="AB hydrolase-1" evidence="3">
    <location>
        <begin position="54"/>
        <end position="142"/>
    </location>
</feature>
<dbReference type="PIRSF" id="PIRSF000443">
    <property type="entry name" value="Homoser_Ac_trans"/>
    <property type="match status" value="1"/>
</dbReference>
<dbReference type="InParanoid" id="A0A2K1QQL4"/>
<comment type="similarity">
    <text evidence="1">Belongs to the AB hydrolase superfamily. MetX family.</text>
</comment>
<evidence type="ECO:0000313" key="5">
    <source>
        <dbReference type="Proteomes" id="UP000243797"/>
    </source>
</evidence>
<name>A0A2K1QQL4_9PEZI</name>
<dbReference type="NCBIfam" id="NF005757">
    <property type="entry name" value="PRK07581.1"/>
    <property type="match status" value="1"/>
</dbReference>
<feature type="active site" description="Nucleophile" evidence="2">
    <location>
        <position position="124"/>
    </location>
</feature>
<dbReference type="GO" id="GO:0016747">
    <property type="term" value="F:acyltransferase activity, transferring groups other than amino-acyl groups"/>
    <property type="evidence" value="ECO:0007669"/>
    <property type="project" value="InterPro"/>
</dbReference>
<evidence type="ECO:0000256" key="2">
    <source>
        <dbReference type="PIRSR" id="PIRSR000443-1"/>
    </source>
</evidence>
<accession>A0A2K1QQL4</accession>
<evidence type="ECO:0000313" key="4">
    <source>
        <dbReference type="EMBL" id="PNS17269.1"/>
    </source>
</evidence>
<proteinExistence type="inferred from homology"/>
<gene>
    <name evidence="4" type="ORF">CAC42_6952</name>
</gene>
<dbReference type="InterPro" id="IPR000073">
    <property type="entry name" value="AB_hydrolase_1"/>
</dbReference>
<dbReference type="Proteomes" id="UP000243797">
    <property type="component" value="Unassembled WGS sequence"/>
</dbReference>
<reference evidence="4 5" key="1">
    <citation type="submission" date="2017-06" db="EMBL/GenBank/DDBJ databases">
        <title>Draft genome sequence of a variant of Elsinoe murrayae.</title>
        <authorList>
            <person name="Cheng Q."/>
        </authorList>
    </citation>
    <scope>NUCLEOTIDE SEQUENCE [LARGE SCALE GENOMIC DNA]</scope>
    <source>
        <strain evidence="4 5">CQ-2017a</strain>
    </source>
</reference>
<evidence type="ECO:0000259" key="3">
    <source>
        <dbReference type="Pfam" id="PF00561"/>
    </source>
</evidence>
<evidence type="ECO:0000256" key="1">
    <source>
        <dbReference type="ARBA" id="ARBA00006886"/>
    </source>
</evidence>
<feature type="active site" evidence="2">
    <location>
        <position position="309"/>
    </location>
</feature>
<organism evidence="4 5">
    <name type="scientific">Sphaceloma murrayae</name>
    <dbReference type="NCBI Taxonomy" id="2082308"/>
    <lineage>
        <taxon>Eukaryota</taxon>
        <taxon>Fungi</taxon>
        <taxon>Dikarya</taxon>
        <taxon>Ascomycota</taxon>
        <taxon>Pezizomycotina</taxon>
        <taxon>Dothideomycetes</taxon>
        <taxon>Dothideomycetidae</taxon>
        <taxon>Myriangiales</taxon>
        <taxon>Elsinoaceae</taxon>
        <taxon>Sphaceloma</taxon>
    </lineage>
</organism>
<keyword evidence="5" id="KW-1185">Reference proteome</keyword>
<protein>
    <recommendedName>
        <fullName evidence="3">AB hydrolase-1 domain-containing protein</fullName>
    </recommendedName>
</protein>
<sequence>MSQAHDIFYLGEFALKQGDVLPIAFLAYKTFGDPTNPAIIYPTWFSGSLEDNYWLIGEDKALDPRRYFIIVTALFGNGQSSSPSNLPTLRPFPTILFYDNVRAQYELVTKHLGVQHAFAVLGWSMGAAQTYQWGTQYPDFMDLLIPFCGSAKTSLHNQVFLEGVKSALIAPKGGSSAGIAAGELYPSKRSSWTQEQKSAGLKAMGRVYAGWGFSQAFYRQKLYQTVLDFKDLNDFMINFWEAWALSKGTTQLPEVETQRLKITDPDNLLTMLYTWQAGDCSDQAPYHGNFEAAMKGIKAKVLVLPGQTDLYFPPEDSEYEVACMVPGTGECHAFPSVWGHWAGGPGQSKQDVTWLTEKLLKFFADNAWLPFEMEPN</sequence>
<dbReference type="Pfam" id="PF00561">
    <property type="entry name" value="Abhydrolase_1"/>
    <property type="match status" value="1"/>
</dbReference>
<dbReference type="InterPro" id="IPR008220">
    <property type="entry name" value="HAT_MetX-like"/>
</dbReference>
<dbReference type="SUPFAM" id="SSF53474">
    <property type="entry name" value="alpha/beta-Hydrolases"/>
    <property type="match status" value="1"/>
</dbReference>
<dbReference type="OrthoDB" id="9972683at2759"/>
<dbReference type="InterPro" id="IPR029058">
    <property type="entry name" value="AB_hydrolase_fold"/>
</dbReference>
<dbReference type="STRING" id="2082308.A0A2K1QQL4"/>
<feature type="active site" evidence="2">
    <location>
        <position position="340"/>
    </location>
</feature>
<dbReference type="EMBL" id="NKHZ01000051">
    <property type="protein sequence ID" value="PNS17269.1"/>
    <property type="molecule type" value="Genomic_DNA"/>
</dbReference>
<dbReference type="PANTHER" id="PTHR32268">
    <property type="entry name" value="HOMOSERINE O-ACETYLTRANSFERASE"/>
    <property type="match status" value="1"/>
</dbReference>
<dbReference type="AlphaFoldDB" id="A0A2K1QQL4"/>
<comment type="caution">
    <text evidence="4">The sequence shown here is derived from an EMBL/GenBank/DDBJ whole genome shotgun (WGS) entry which is preliminary data.</text>
</comment>
<dbReference type="Gene3D" id="3.40.50.1820">
    <property type="entry name" value="alpha/beta hydrolase"/>
    <property type="match status" value="1"/>
</dbReference>
<dbReference type="PANTHER" id="PTHR32268:SF15">
    <property type="entry name" value="HOMOSERINE ACETYLTRANSFERASE FAMILY PROTEIN (AFU_ORTHOLOGUE AFUA_1G15350)"/>
    <property type="match status" value="1"/>
</dbReference>